<evidence type="ECO:0000256" key="15">
    <source>
        <dbReference type="PIRSR" id="PIRSR600829-1"/>
    </source>
</evidence>
<evidence type="ECO:0000256" key="13">
    <source>
        <dbReference type="ARBA" id="ARBA00023209"/>
    </source>
</evidence>
<dbReference type="GO" id="GO:0005524">
    <property type="term" value="F:ATP binding"/>
    <property type="evidence" value="ECO:0007669"/>
    <property type="project" value="UniProtKB-KW"/>
</dbReference>
<feature type="active site" description="Proton acceptor" evidence="15">
    <location>
        <position position="72"/>
    </location>
</feature>
<protein>
    <submittedName>
        <fullName evidence="20">Diacylglycerol kinase</fullName>
    </submittedName>
</protein>
<evidence type="ECO:0000256" key="19">
    <source>
        <dbReference type="SAM" id="Phobius"/>
    </source>
</evidence>
<evidence type="ECO:0000313" key="20">
    <source>
        <dbReference type="EMBL" id="PIU69214.1"/>
    </source>
</evidence>
<keyword evidence="6 19" id="KW-0812">Transmembrane</keyword>
<feature type="binding site" evidence="17">
    <location>
        <position position="79"/>
    </location>
    <ligand>
        <name>ATP</name>
        <dbReference type="ChEBI" id="CHEBI:30616"/>
    </ligand>
</feature>
<dbReference type="GO" id="GO:0016301">
    <property type="term" value="F:kinase activity"/>
    <property type="evidence" value="ECO:0007669"/>
    <property type="project" value="UniProtKB-KW"/>
</dbReference>
<accession>A0A2M7APC9</accession>
<keyword evidence="18" id="KW-0460">Magnesium</keyword>
<keyword evidence="11" id="KW-0443">Lipid metabolism</keyword>
<dbReference type="Pfam" id="PF01219">
    <property type="entry name" value="DAGK_prokar"/>
    <property type="match status" value="1"/>
</dbReference>
<evidence type="ECO:0000256" key="5">
    <source>
        <dbReference type="ARBA" id="ARBA00022679"/>
    </source>
</evidence>
<evidence type="ECO:0000256" key="10">
    <source>
        <dbReference type="ARBA" id="ARBA00022989"/>
    </source>
</evidence>
<feature type="transmembrane region" description="Helical" evidence="19">
    <location>
        <begin position="36"/>
        <end position="55"/>
    </location>
</feature>
<name>A0A2M7APC9_UNCKA</name>
<evidence type="ECO:0000256" key="6">
    <source>
        <dbReference type="ARBA" id="ARBA00022692"/>
    </source>
</evidence>
<evidence type="ECO:0000256" key="7">
    <source>
        <dbReference type="ARBA" id="ARBA00022741"/>
    </source>
</evidence>
<evidence type="ECO:0000256" key="9">
    <source>
        <dbReference type="ARBA" id="ARBA00022840"/>
    </source>
</evidence>
<organism evidence="20 21">
    <name type="scientific">candidate division WWE3 bacterium CG06_land_8_20_14_3_00_42_16</name>
    <dbReference type="NCBI Taxonomy" id="1975083"/>
    <lineage>
        <taxon>Bacteria</taxon>
        <taxon>Katanobacteria</taxon>
    </lineage>
</organism>
<sequence length="129" mass="14416">MQQIKQKPFHKGHHIVFKFAWEGIVYAFNSQPNLKVHFSLALIAIFFGFIFQISLTEWATLVLVIFLVIVAEMFNTAMEEAVNTASKEWSQEAKHAKDATAGAVFLAAIGSVIIGLVIFLPHLLKLLGF</sequence>
<dbReference type="Gene3D" id="1.10.287.3610">
    <property type="match status" value="1"/>
</dbReference>
<feature type="binding site" evidence="17">
    <location>
        <begin position="97"/>
        <end position="98"/>
    </location>
    <ligand>
        <name>ATP</name>
        <dbReference type="ChEBI" id="CHEBI:30616"/>
    </ligand>
</feature>
<evidence type="ECO:0000256" key="3">
    <source>
        <dbReference type="ARBA" id="ARBA00022475"/>
    </source>
</evidence>
<feature type="binding site" evidence="16">
    <location>
        <position position="72"/>
    </location>
    <ligand>
        <name>substrate</name>
    </ligand>
</feature>
<keyword evidence="5" id="KW-0808">Transferase</keyword>
<evidence type="ECO:0000256" key="11">
    <source>
        <dbReference type="ARBA" id="ARBA00023098"/>
    </source>
</evidence>
<comment type="caution">
    <text evidence="20">The sequence shown here is derived from an EMBL/GenBank/DDBJ whole genome shotgun (WGS) entry which is preliminary data.</text>
</comment>
<evidence type="ECO:0000256" key="4">
    <source>
        <dbReference type="ARBA" id="ARBA00022516"/>
    </source>
</evidence>
<dbReference type="InterPro" id="IPR036945">
    <property type="entry name" value="DAGK_sf"/>
</dbReference>
<comment type="subcellular location">
    <subcellularLocation>
        <location evidence="1">Cell membrane</location>
        <topology evidence="1">Multi-pass membrane protein</topology>
    </subcellularLocation>
</comment>
<proteinExistence type="inferred from homology"/>
<dbReference type="EMBL" id="PEWD01000018">
    <property type="protein sequence ID" value="PIU69214.1"/>
    <property type="molecule type" value="Genomic_DNA"/>
</dbReference>
<comment type="similarity">
    <text evidence="2">Belongs to the bacterial diacylglycerol kinase family.</text>
</comment>
<dbReference type="Proteomes" id="UP000229916">
    <property type="component" value="Unassembled WGS sequence"/>
</dbReference>
<feature type="transmembrane region" description="Helical" evidence="19">
    <location>
        <begin position="99"/>
        <end position="124"/>
    </location>
</feature>
<keyword evidence="12 19" id="KW-0472">Membrane</keyword>
<evidence type="ECO:0000256" key="2">
    <source>
        <dbReference type="ARBA" id="ARBA00005967"/>
    </source>
</evidence>
<dbReference type="GO" id="GO:0005886">
    <property type="term" value="C:plasma membrane"/>
    <property type="evidence" value="ECO:0007669"/>
    <property type="project" value="UniProtKB-SubCell"/>
</dbReference>
<dbReference type="AlphaFoldDB" id="A0A2M7APC9"/>
<keyword evidence="9 17" id="KW-0067">ATP-binding</keyword>
<gene>
    <name evidence="20" type="ORF">COS81_00920</name>
</gene>
<dbReference type="GO" id="GO:0008654">
    <property type="term" value="P:phospholipid biosynthetic process"/>
    <property type="evidence" value="ECO:0007669"/>
    <property type="project" value="UniProtKB-KW"/>
</dbReference>
<keyword evidence="14" id="KW-1208">Phospholipid metabolism</keyword>
<comment type="cofactor">
    <cofactor evidence="18">
        <name>Mg(2+)</name>
        <dbReference type="ChEBI" id="CHEBI:18420"/>
    </cofactor>
    <text evidence="18">Mn(2+), Zn(2+), Cd(2+) and Co(2+) support activity to lesser extents.</text>
</comment>
<dbReference type="InterPro" id="IPR000829">
    <property type="entry name" value="DAGK"/>
</dbReference>
<dbReference type="CDD" id="cd14265">
    <property type="entry name" value="UDPK_IM_like"/>
    <property type="match status" value="1"/>
</dbReference>
<reference evidence="21" key="1">
    <citation type="submission" date="2017-09" db="EMBL/GenBank/DDBJ databases">
        <title>Depth-based differentiation of microbial function through sediment-hosted aquifers and enrichment of novel symbionts in the deep terrestrial subsurface.</title>
        <authorList>
            <person name="Probst A.J."/>
            <person name="Ladd B."/>
            <person name="Jarett J.K."/>
            <person name="Geller-Mcgrath D.E."/>
            <person name="Sieber C.M.K."/>
            <person name="Emerson J.B."/>
            <person name="Anantharaman K."/>
            <person name="Thomas B.C."/>
            <person name="Malmstrom R."/>
            <person name="Stieglmeier M."/>
            <person name="Klingl A."/>
            <person name="Woyke T."/>
            <person name="Ryan C.M."/>
            <person name="Banfield J.F."/>
        </authorList>
    </citation>
    <scope>NUCLEOTIDE SEQUENCE [LARGE SCALE GENOMIC DNA]</scope>
</reference>
<keyword evidence="18" id="KW-0479">Metal-binding</keyword>
<keyword evidence="7 17" id="KW-0547">Nucleotide-binding</keyword>
<evidence type="ECO:0000256" key="8">
    <source>
        <dbReference type="ARBA" id="ARBA00022777"/>
    </source>
</evidence>
<keyword evidence="4" id="KW-0444">Lipid biosynthesis</keyword>
<evidence type="ECO:0000256" key="16">
    <source>
        <dbReference type="PIRSR" id="PIRSR600829-2"/>
    </source>
</evidence>
<dbReference type="PANTHER" id="PTHR34299">
    <property type="entry name" value="DIACYLGLYCEROL KINASE"/>
    <property type="match status" value="1"/>
</dbReference>
<dbReference type="PANTHER" id="PTHR34299:SF1">
    <property type="entry name" value="DIACYLGLYCEROL KINASE"/>
    <property type="match status" value="1"/>
</dbReference>
<dbReference type="InterPro" id="IPR033717">
    <property type="entry name" value="UDPK"/>
</dbReference>
<evidence type="ECO:0000256" key="18">
    <source>
        <dbReference type="PIRSR" id="PIRSR600829-4"/>
    </source>
</evidence>
<keyword evidence="13" id="KW-0594">Phospholipid biosynthesis</keyword>
<keyword evidence="8 20" id="KW-0418">Kinase</keyword>
<evidence type="ECO:0000256" key="1">
    <source>
        <dbReference type="ARBA" id="ARBA00004651"/>
    </source>
</evidence>
<dbReference type="GO" id="GO:0046872">
    <property type="term" value="F:metal ion binding"/>
    <property type="evidence" value="ECO:0007669"/>
    <property type="project" value="UniProtKB-KW"/>
</dbReference>
<evidence type="ECO:0000256" key="14">
    <source>
        <dbReference type="ARBA" id="ARBA00023264"/>
    </source>
</evidence>
<feature type="transmembrane region" description="Helical" evidence="19">
    <location>
        <begin position="61"/>
        <end position="78"/>
    </location>
</feature>
<keyword evidence="3" id="KW-1003">Cell membrane</keyword>
<evidence type="ECO:0000313" key="21">
    <source>
        <dbReference type="Proteomes" id="UP000229916"/>
    </source>
</evidence>
<feature type="binding site" evidence="18">
    <location>
        <position position="79"/>
    </location>
    <ligand>
        <name>a divalent metal cation</name>
        <dbReference type="ChEBI" id="CHEBI:60240"/>
    </ligand>
</feature>
<evidence type="ECO:0000256" key="17">
    <source>
        <dbReference type="PIRSR" id="PIRSR600829-3"/>
    </source>
</evidence>
<evidence type="ECO:0000256" key="12">
    <source>
        <dbReference type="ARBA" id="ARBA00023136"/>
    </source>
</evidence>
<keyword evidence="10 19" id="KW-1133">Transmembrane helix</keyword>